<dbReference type="GO" id="GO:0007019">
    <property type="term" value="P:microtubule depolymerization"/>
    <property type="evidence" value="ECO:0007669"/>
    <property type="project" value="TreeGrafter"/>
</dbReference>
<dbReference type="GO" id="GO:0008017">
    <property type="term" value="F:microtubule binding"/>
    <property type="evidence" value="ECO:0007669"/>
    <property type="project" value="InterPro"/>
</dbReference>
<comment type="similarity">
    <text evidence="8 9">Belongs to the TRAFAC class myosin-kinesin ATPase superfamily. Kinesin family.</text>
</comment>
<dbReference type="InterPro" id="IPR019821">
    <property type="entry name" value="Kinesin_motor_CS"/>
</dbReference>
<feature type="compositionally biased region" description="Basic and acidic residues" evidence="10">
    <location>
        <begin position="129"/>
        <end position="143"/>
    </location>
</feature>
<feature type="compositionally biased region" description="Low complexity" evidence="10">
    <location>
        <begin position="384"/>
        <end position="396"/>
    </location>
</feature>
<gene>
    <name evidence="12" type="ORF">AX774_g6092</name>
</gene>
<dbReference type="InterPro" id="IPR001752">
    <property type="entry name" value="Kinesin_motor_dom"/>
</dbReference>
<evidence type="ECO:0000256" key="1">
    <source>
        <dbReference type="ARBA" id="ARBA00004245"/>
    </source>
</evidence>
<dbReference type="Pfam" id="PF00225">
    <property type="entry name" value="Kinesin"/>
    <property type="match status" value="1"/>
</dbReference>
<organism evidence="12 13">
    <name type="scientific">Zancudomyces culisetae</name>
    <name type="common">Gut fungus</name>
    <name type="synonym">Smittium culisetae</name>
    <dbReference type="NCBI Taxonomy" id="1213189"/>
    <lineage>
        <taxon>Eukaryota</taxon>
        <taxon>Fungi</taxon>
        <taxon>Fungi incertae sedis</taxon>
        <taxon>Zoopagomycota</taxon>
        <taxon>Kickxellomycotina</taxon>
        <taxon>Harpellomycetes</taxon>
        <taxon>Harpellales</taxon>
        <taxon>Legeriomycetaceae</taxon>
        <taxon>Zancudomyces</taxon>
    </lineage>
</organism>
<keyword evidence="13" id="KW-1185">Reference proteome</keyword>
<protein>
    <recommendedName>
        <fullName evidence="9">Kinesin-like protein</fullName>
    </recommendedName>
</protein>
<feature type="region of interest" description="Disordered" evidence="10">
    <location>
        <begin position="112"/>
        <end position="143"/>
    </location>
</feature>
<dbReference type="GO" id="GO:0005524">
    <property type="term" value="F:ATP binding"/>
    <property type="evidence" value="ECO:0007669"/>
    <property type="project" value="UniProtKB-KW"/>
</dbReference>
<keyword evidence="6 9" id="KW-0505">Motor protein</keyword>
<dbReference type="PROSITE" id="PS50067">
    <property type="entry name" value="KINESIN_MOTOR_2"/>
    <property type="match status" value="1"/>
</dbReference>
<accession>A0A1R1PHT2</accession>
<dbReference type="SMART" id="SM00129">
    <property type="entry name" value="KISc"/>
    <property type="match status" value="1"/>
</dbReference>
<evidence type="ECO:0000256" key="3">
    <source>
        <dbReference type="ARBA" id="ARBA00022701"/>
    </source>
</evidence>
<evidence type="ECO:0000256" key="5">
    <source>
        <dbReference type="ARBA" id="ARBA00022840"/>
    </source>
</evidence>
<evidence type="ECO:0000256" key="9">
    <source>
        <dbReference type="RuleBase" id="RU000394"/>
    </source>
</evidence>
<keyword evidence="4 9" id="KW-0547">Nucleotide-binding</keyword>
<proteinExistence type="inferred from homology"/>
<evidence type="ECO:0000256" key="6">
    <source>
        <dbReference type="ARBA" id="ARBA00023175"/>
    </source>
</evidence>
<sequence>MVDEVVGKLSFVDLAGNERGADRGDAASKDDLARREGAEINKSLLALKECIRAMDMGKSHQPFRQSKLTLVLRDSFIGNSNCVVIATISPNSSNTEHTLNTLRYADRIKALGPGGSDGSSSSGSGTLVDDGHTYDHNTKYEHEGINENEKKVNNSISAGRNVLRKPNRRSTIGGGLADAQVRPTPLRNHVNFANKQFFTNKTGMAMADNKGQLEARSDRIRNRITPNGAINGTNIRGEKRSGEEAVAMGMGMGMGSQGIQNSRTLSSVSKAGDLIKSNVGRDGEGGGRGIARSRPGTRTGTGSLAINTTALPVSKGSMSANRLRTPTRAAERNVRMETMSPARKSVMRNSSKSVSSGSNFGTNNRNNNNNNNNNSGSGSGGNNGSSSNGFIGSISGDENKQQTGTSTILKKDYEMQDMRMNARERELKIDQTMKQFIERHKTHLQFLKNAYKEESLLIKQYTQKLEMAGNEEDNENGNKGEGEGAEEMASGYLAHLDMILIAFQENIQKTRQEIMQVVSEHGL</sequence>
<dbReference type="PANTHER" id="PTHR47971:SF8">
    <property type="entry name" value="KINESIN-LIKE PROTEIN"/>
    <property type="match status" value="1"/>
</dbReference>
<dbReference type="PRINTS" id="PR00380">
    <property type="entry name" value="KINESINHEAVY"/>
</dbReference>
<dbReference type="GO" id="GO:0003777">
    <property type="term" value="F:microtubule motor activity"/>
    <property type="evidence" value="ECO:0007669"/>
    <property type="project" value="InterPro"/>
</dbReference>
<feature type="compositionally biased region" description="Polar residues" evidence="10">
    <location>
        <begin position="296"/>
        <end position="324"/>
    </location>
</feature>
<keyword evidence="2" id="KW-0963">Cytoplasm</keyword>
<dbReference type="SUPFAM" id="SSF52540">
    <property type="entry name" value="P-loop containing nucleoside triphosphate hydrolases"/>
    <property type="match status" value="1"/>
</dbReference>
<dbReference type="InterPro" id="IPR036961">
    <property type="entry name" value="Kinesin_motor_dom_sf"/>
</dbReference>
<evidence type="ECO:0000259" key="11">
    <source>
        <dbReference type="PROSITE" id="PS50067"/>
    </source>
</evidence>
<dbReference type="Gene3D" id="3.40.850.10">
    <property type="entry name" value="Kinesin motor domain"/>
    <property type="match status" value="1"/>
</dbReference>
<evidence type="ECO:0000256" key="8">
    <source>
        <dbReference type="PROSITE-ProRule" id="PRU00283"/>
    </source>
</evidence>
<keyword evidence="7" id="KW-0206">Cytoskeleton</keyword>
<comment type="caution">
    <text evidence="8">Lacks conserved residue(s) required for the propagation of feature annotation.</text>
</comment>
<name>A0A1R1PHT2_ZANCU</name>
<dbReference type="AlphaFoldDB" id="A0A1R1PHT2"/>
<dbReference type="GO" id="GO:0007018">
    <property type="term" value="P:microtubule-based movement"/>
    <property type="evidence" value="ECO:0007669"/>
    <property type="project" value="InterPro"/>
</dbReference>
<dbReference type="GO" id="GO:0005874">
    <property type="term" value="C:microtubule"/>
    <property type="evidence" value="ECO:0007669"/>
    <property type="project" value="UniProtKB-KW"/>
</dbReference>
<dbReference type="OrthoDB" id="3176171at2759"/>
<dbReference type="InterPro" id="IPR027640">
    <property type="entry name" value="Kinesin-like_fam"/>
</dbReference>
<dbReference type="EMBL" id="LSSK01001174">
    <property type="protein sequence ID" value="OMH80479.1"/>
    <property type="molecule type" value="Genomic_DNA"/>
</dbReference>
<feature type="domain" description="Kinesin motor" evidence="11">
    <location>
        <begin position="1"/>
        <end position="111"/>
    </location>
</feature>
<dbReference type="InterPro" id="IPR027417">
    <property type="entry name" value="P-loop_NTPase"/>
</dbReference>
<comment type="caution">
    <text evidence="12">The sequence shown here is derived from an EMBL/GenBank/DDBJ whole genome shotgun (WGS) entry which is preliminary data.</text>
</comment>
<evidence type="ECO:0000313" key="12">
    <source>
        <dbReference type="EMBL" id="OMH80479.1"/>
    </source>
</evidence>
<feature type="compositionally biased region" description="Low complexity" evidence="10">
    <location>
        <begin position="343"/>
        <end position="376"/>
    </location>
</feature>
<feature type="region of interest" description="Disordered" evidence="10">
    <location>
        <begin position="275"/>
        <end position="413"/>
    </location>
</feature>
<keyword evidence="5 9" id="KW-0067">ATP-binding</keyword>
<evidence type="ECO:0000256" key="7">
    <source>
        <dbReference type="ARBA" id="ARBA00023212"/>
    </source>
</evidence>
<reference evidence="13" key="1">
    <citation type="submission" date="2017-01" db="EMBL/GenBank/DDBJ databases">
        <authorList>
            <person name="Wang Y."/>
            <person name="White M."/>
            <person name="Kvist S."/>
            <person name="Moncalvo J.-M."/>
        </authorList>
    </citation>
    <scope>NUCLEOTIDE SEQUENCE [LARGE SCALE GENOMIC DNA]</scope>
    <source>
        <strain evidence="13">COL-18-3</strain>
    </source>
</reference>
<dbReference type="PANTHER" id="PTHR47971">
    <property type="entry name" value="KINESIN-RELATED PROTEIN 6"/>
    <property type="match status" value="1"/>
</dbReference>
<keyword evidence="3 9" id="KW-0493">Microtubule</keyword>
<evidence type="ECO:0000313" key="13">
    <source>
        <dbReference type="Proteomes" id="UP000188320"/>
    </source>
</evidence>
<evidence type="ECO:0000256" key="10">
    <source>
        <dbReference type="SAM" id="MobiDB-lite"/>
    </source>
</evidence>
<comment type="subcellular location">
    <subcellularLocation>
        <location evidence="1">Cytoplasm</location>
        <location evidence="1">Cytoskeleton</location>
    </subcellularLocation>
</comment>
<evidence type="ECO:0000256" key="2">
    <source>
        <dbReference type="ARBA" id="ARBA00022490"/>
    </source>
</evidence>
<dbReference type="Proteomes" id="UP000188320">
    <property type="component" value="Unassembled WGS sequence"/>
</dbReference>
<evidence type="ECO:0000256" key="4">
    <source>
        <dbReference type="ARBA" id="ARBA00022741"/>
    </source>
</evidence>
<dbReference type="PROSITE" id="PS00411">
    <property type="entry name" value="KINESIN_MOTOR_1"/>
    <property type="match status" value="1"/>
</dbReference>